<keyword evidence="2" id="KW-1185">Reference proteome</keyword>
<accession>A0A0V1HLL8</accession>
<sequence>MTDISEQRLLKNRCGSMSLVYESRAYILKRIGKKEEILWIFKTLCCIRGQCGQIWKSARSHGKLPGGSPLSIQNEKEENFNKTPSAAKTTTIPTIYDQETSTASADPCASGQFLMFQRVWETILPSHRHDQQILDEFQKAKSGEDFLLYQIVSKHILVFAAGNKTSTAGNQQNLRHGSFMYYVFTQILRYSHAVLDCASIKADILHFQTSEKDITDRPLICMLNIYPSKSLPEVDGLSGASFLKNIVFEKIFSSFRHYVSRYLHCSHAVLDCVSLKAEVWTCPNRLTSLEQASGIAEPSALNLRGMCVPAEPRISSFRHYVFTQILRCSHAVLDCASLKAEVWSCPDMSGLVDQSGSSVWNRGTVLYCIFSPNLPTFLCTAWQNPYVPITSPDKQGCDGAISTNLEVTVVLKQRAHMEIWPVDEHVAYIMEKKAILKKRCAEETKSIPAIYDEEASAASTEQSTSDHFPAFQPDRNSVYNLQLKSISFVINRQARTSSNWQK</sequence>
<comment type="caution">
    <text evidence="1">The sequence shown here is derived from an EMBL/GenBank/DDBJ whole genome shotgun (WGS) entry which is preliminary data.</text>
</comment>
<name>A0A0V1HLL8_9BILA</name>
<gene>
    <name evidence="1" type="ORF">T11_7172</name>
</gene>
<reference evidence="1 2" key="1">
    <citation type="submission" date="2015-01" db="EMBL/GenBank/DDBJ databases">
        <title>Evolution of Trichinella species and genotypes.</title>
        <authorList>
            <person name="Korhonen P.K."/>
            <person name="Edoardo P."/>
            <person name="Giuseppe L.R."/>
            <person name="Gasser R.B."/>
        </authorList>
    </citation>
    <scope>NUCLEOTIDE SEQUENCE [LARGE SCALE GENOMIC DNA]</scope>
    <source>
        <strain evidence="1">ISS1029</strain>
    </source>
</reference>
<dbReference type="AlphaFoldDB" id="A0A0V1HLL8"/>
<protein>
    <submittedName>
        <fullName evidence="1">Uncharacterized protein</fullName>
    </submittedName>
</protein>
<proteinExistence type="predicted"/>
<evidence type="ECO:0000313" key="2">
    <source>
        <dbReference type="Proteomes" id="UP000055024"/>
    </source>
</evidence>
<organism evidence="1 2">
    <name type="scientific">Trichinella zimbabwensis</name>
    <dbReference type="NCBI Taxonomy" id="268475"/>
    <lineage>
        <taxon>Eukaryota</taxon>
        <taxon>Metazoa</taxon>
        <taxon>Ecdysozoa</taxon>
        <taxon>Nematoda</taxon>
        <taxon>Enoplea</taxon>
        <taxon>Dorylaimia</taxon>
        <taxon>Trichinellida</taxon>
        <taxon>Trichinellidae</taxon>
        <taxon>Trichinella</taxon>
    </lineage>
</organism>
<dbReference type="OrthoDB" id="93990at2759"/>
<dbReference type="EMBL" id="JYDP01000049">
    <property type="protein sequence ID" value="KRZ11517.1"/>
    <property type="molecule type" value="Genomic_DNA"/>
</dbReference>
<evidence type="ECO:0000313" key="1">
    <source>
        <dbReference type="EMBL" id="KRZ11517.1"/>
    </source>
</evidence>
<dbReference type="Proteomes" id="UP000055024">
    <property type="component" value="Unassembled WGS sequence"/>
</dbReference>